<sequence>MEYIFKVLLYALCKYEKSKGGSNMYSLGASLSTLSFFILLNIHSALLLAEVFFSGVFLKVNDWIYHENHFVLITVACYLIPFVWFLLRRTKYDDFMTFEQEMEASLLVKRFGIYNVIVYMTISALTFIVIFFSKI</sequence>
<dbReference type="Proteomes" id="UP000773469">
    <property type="component" value="Unassembled WGS sequence"/>
</dbReference>
<name>A0ABQ4NVM0_SHECO</name>
<keyword evidence="3" id="KW-1185">Reference proteome</keyword>
<evidence type="ECO:0000256" key="1">
    <source>
        <dbReference type="SAM" id="Phobius"/>
    </source>
</evidence>
<accession>A0ABQ4NVM0</accession>
<comment type="caution">
    <text evidence="2">The sequence shown here is derived from an EMBL/GenBank/DDBJ whole genome shotgun (WGS) entry which is preliminary data.</text>
</comment>
<feature type="transmembrane region" description="Helical" evidence="1">
    <location>
        <begin position="34"/>
        <end position="58"/>
    </location>
</feature>
<feature type="transmembrane region" description="Helical" evidence="1">
    <location>
        <begin position="70"/>
        <end position="87"/>
    </location>
</feature>
<keyword evidence="1" id="KW-1133">Transmembrane helix</keyword>
<evidence type="ECO:0008006" key="4">
    <source>
        <dbReference type="Google" id="ProtNLM"/>
    </source>
</evidence>
<keyword evidence="1" id="KW-0472">Membrane</keyword>
<organism evidence="2 3">
    <name type="scientific">Shewanella colwelliana</name>
    <name type="common">Alteromonas colwelliana</name>
    <dbReference type="NCBI Taxonomy" id="23"/>
    <lineage>
        <taxon>Bacteria</taxon>
        <taxon>Pseudomonadati</taxon>
        <taxon>Pseudomonadota</taxon>
        <taxon>Gammaproteobacteria</taxon>
        <taxon>Alteromonadales</taxon>
        <taxon>Shewanellaceae</taxon>
        <taxon>Shewanella</taxon>
    </lineage>
</organism>
<reference evidence="2 3" key="1">
    <citation type="submission" date="2021-05" db="EMBL/GenBank/DDBJ databases">
        <title>Molecular characterization for Shewanella algae harboring chromosomal blaOXA-55-like strains isolated from clinical and environment sample.</title>
        <authorList>
            <person name="Ohama Y."/>
            <person name="Aoki K."/>
            <person name="Harada S."/>
            <person name="Moriya K."/>
            <person name="Ishii Y."/>
            <person name="Tateda K."/>
        </authorList>
    </citation>
    <scope>NUCLEOTIDE SEQUENCE [LARGE SCALE GENOMIC DNA]</scope>
    <source>
        <strain evidence="2 3">MBTL60-118</strain>
    </source>
</reference>
<protein>
    <recommendedName>
        <fullName evidence="4">DUF2269 domain-containing protein</fullName>
    </recommendedName>
</protein>
<dbReference type="RefSeq" id="WP_220756263.1">
    <property type="nucleotide sequence ID" value="NZ_BPEU01000004.1"/>
</dbReference>
<gene>
    <name evidence="2" type="ORF">TUM3794_06880</name>
</gene>
<dbReference type="EMBL" id="BPEU01000004">
    <property type="protein sequence ID" value="GIU36954.1"/>
    <property type="molecule type" value="Genomic_DNA"/>
</dbReference>
<proteinExistence type="predicted"/>
<evidence type="ECO:0000313" key="3">
    <source>
        <dbReference type="Proteomes" id="UP000773469"/>
    </source>
</evidence>
<evidence type="ECO:0000313" key="2">
    <source>
        <dbReference type="EMBL" id="GIU36954.1"/>
    </source>
</evidence>
<keyword evidence="1" id="KW-0812">Transmembrane</keyword>
<feature type="transmembrane region" description="Helical" evidence="1">
    <location>
        <begin position="111"/>
        <end position="132"/>
    </location>
</feature>